<comment type="caution">
    <text evidence="1">The sequence shown here is derived from an EMBL/GenBank/DDBJ whole genome shotgun (WGS) entry which is preliminary data.</text>
</comment>
<organism evidence="1 2">
    <name type="scientific">Elysia crispata</name>
    <name type="common">lettuce slug</name>
    <dbReference type="NCBI Taxonomy" id="231223"/>
    <lineage>
        <taxon>Eukaryota</taxon>
        <taxon>Metazoa</taxon>
        <taxon>Spiralia</taxon>
        <taxon>Lophotrochozoa</taxon>
        <taxon>Mollusca</taxon>
        <taxon>Gastropoda</taxon>
        <taxon>Heterobranchia</taxon>
        <taxon>Euthyneura</taxon>
        <taxon>Panpulmonata</taxon>
        <taxon>Sacoglossa</taxon>
        <taxon>Placobranchoidea</taxon>
        <taxon>Plakobranchidae</taxon>
        <taxon>Elysia</taxon>
    </lineage>
</organism>
<dbReference type="Proteomes" id="UP001283361">
    <property type="component" value="Unassembled WGS sequence"/>
</dbReference>
<name>A0AAE1BCE0_9GAST</name>
<reference evidence="1" key="1">
    <citation type="journal article" date="2023" name="G3 (Bethesda)">
        <title>A reference genome for the long-term kleptoplast-retaining sea slug Elysia crispata morphotype clarki.</title>
        <authorList>
            <person name="Eastman K.E."/>
            <person name="Pendleton A.L."/>
            <person name="Shaikh M.A."/>
            <person name="Suttiyut T."/>
            <person name="Ogas R."/>
            <person name="Tomko P."/>
            <person name="Gavelis G."/>
            <person name="Widhalm J.R."/>
            <person name="Wisecaver J.H."/>
        </authorList>
    </citation>
    <scope>NUCLEOTIDE SEQUENCE</scope>
    <source>
        <strain evidence="1">ECLA1</strain>
    </source>
</reference>
<proteinExistence type="predicted"/>
<gene>
    <name evidence="1" type="ORF">RRG08_023290</name>
</gene>
<keyword evidence="2" id="KW-1185">Reference proteome</keyword>
<sequence length="81" mass="8929">MPSWLWAKSKITRAASTATLIVHCDERIEILSRRHGTNSLQNTALYSMLQLQTYTLDVNTGVGLFSPNATPSCFVAMGLKT</sequence>
<dbReference type="EMBL" id="JAWDGP010000113">
    <property type="protein sequence ID" value="KAK3803572.1"/>
    <property type="molecule type" value="Genomic_DNA"/>
</dbReference>
<evidence type="ECO:0000313" key="2">
    <source>
        <dbReference type="Proteomes" id="UP001283361"/>
    </source>
</evidence>
<protein>
    <submittedName>
        <fullName evidence="1">Uncharacterized protein</fullName>
    </submittedName>
</protein>
<dbReference type="AlphaFoldDB" id="A0AAE1BCE0"/>
<evidence type="ECO:0000313" key="1">
    <source>
        <dbReference type="EMBL" id="KAK3803572.1"/>
    </source>
</evidence>
<accession>A0AAE1BCE0</accession>